<dbReference type="EMBL" id="DNZF01000261">
    <property type="protein sequence ID" value="HBK54654.1"/>
    <property type="molecule type" value="Genomic_DNA"/>
</dbReference>
<proteinExistence type="predicted"/>
<organism evidence="2 3">
    <name type="scientific">Syntrophomonas wolfei</name>
    <dbReference type="NCBI Taxonomy" id="863"/>
    <lineage>
        <taxon>Bacteria</taxon>
        <taxon>Bacillati</taxon>
        <taxon>Bacillota</taxon>
        <taxon>Clostridia</taxon>
        <taxon>Eubacteriales</taxon>
        <taxon>Syntrophomonadaceae</taxon>
        <taxon>Syntrophomonas</taxon>
    </lineage>
</organism>
<dbReference type="AlphaFoldDB" id="A0A354YZL5"/>
<gene>
    <name evidence="2" type="ORF">DDZ44_12025</name>
</gene>
<dbReference type="NCBIfam" id="TIGR00229">
    <property type="entry name" value="sensory_box"/>
    <property type="match status" value="1"/>
</dbReference>
<evidence type="ECO:0000313" key="2">
    <source>
        <dbReference type="EMBL" id="HBK54654.1"/>
    </source>
</evidence>
<feature type="domain" description="PAS" evidence="1">
    <location>
        <begin position="43"/>
        <end position="80"/>
    </location>
</feature>
<dbReference type="InterPro" id="IPR035965">
    <property type="entry name" value="PAS-like_dom_sf"/>
</dbReference>
<reference evidence="2 3" key="1">
    <citation type="journal article" date="2018" name="Nat. Biotechnol.">
        <title>A standardized bacterial taxonomy based on genome phylogeny substantially revises the tree of life.</title>
        <authorList>
            <person name="Parks D.H."/>
            <person name="Chuvochina M."/>
            <person name="Waite D.W."/>
            <person name="Rinke C."/>
            <person name="Skarshewski A."/>
            <person name="Chaumeil P.A."/>
            <person name="Hugenholtz P."/>
        </authorList>
    </citation>
    <scope>NUCLEOTIDE SEQUENCE [LARGE SCALE GENOMIC DNA]</scope>
    <source>
        <strain evidence="2">UBA10948</strain>
    </source>
</reference>
<dbReference type="InterPro" id="IPR013767">
    <property type="entry name" value="PAS_fold"/>
</dbReference>
<dbReference type="Pfam" id="PF00989">
    <property type="entry name" value="PAS"/>
    <property type="match status" value="1"/>
</dbReference>
<dbReference type="SUPFAM" id="SSF55785">
    <property type="entry name" value="PYP-like sensor domain (PAS domain)"/>
    <property type="match status" value="1"/>
</dbReference>
<dbReference type="GO" id="GO:0006355">
    <property type="term" value="P:regulation of DNA-templated transcription"/>
    <property type="evidence" value="ECO:0007669"/>
    <property type="project" value="InterPro"/>
</dbReference>
<dbReference type="Gene3D" id="3.30.450.20">
    <property type="entry name" value="PAS domain"/>
    <property type="match status" value="1"/>
</dbReference>
<evidence type="ECO:0000259" key="1">
    <source>
        <dbReference type="PROSITE" id="PS50112"/>
    </source>
</evidence>
<evidence type="ECO:0000313" key="3">
    <source>
        <dbReference type="Proteomes" id="UP000263273"/>
    </source>
</evidence>
<accession>A0A354YZL5</accession>
<dbReference type="Proteomes" id="UP000263273">
    <property type="component" value="Unassembled WGS sequence"/>
</dbReference>
<protein>
    <recommendedName>
        <fullName evidence="1">PAS domain-containing protein</fullName>
    </recommendedName>
</protein>
<dbReference type="PROSITE" id="PS50112">
    <property type="entry name" value="PAS"/>
    <property type="match status" value="1"/>
</dbReference>
<sequence>MGFDDNQSTRKWLAEDVKTLRMLAEMIALYWTRCQVENSLRESEQRLASIIDFLPDATFAIDNEGRVIIWNRAMEEMSGI</sequence>
<comment type="caution">
    <text evidence="2">The sequence shown here is derived from an EMBL/GenBank/DDBJ whole genome shotgun (WGS) entry which is preliminary data.</text>
</comment>
<dbReference type="InterPro" id="IPR000014">
    <property type="entry name" value="PAS"/>
</dbReference>
<feature type="non-terminal residue" evidence="2">
    <location>
        <position position="80"/>
    </location>
</feature>
<name>A0A354YZL5_9FIRM</name>